<keyword evidence="5" id="KW-1185">Reference proteome</keyword>
<dbReference type="PROSITE" id="PS50110">
    <property type="entry name" value="RESPONSE_REGULATORY"/>
    <property type="match status" value="1"/>
</dbReference>
<dbReference type="SUPFAM" id="SSF52172">
    <property type="entry name" value="CheY-like"/>
    <property type="match status" value="1"/>
</dbReference>
<dbReference type="STRING" id="1150626.PHAMO_280210"/>
<dbReference type="eggNOG" id="COG0784">
    <property type="taxonomic scope" value="Bacteria"/>
</dbReference>
<dbReference type="Proteomes" id="UP000004169">
    <property type="component" value="Unassembled WGS sequence"/>
</dbReference>
<gene>
    <name evidence="4" type="ORF">PHAMO_280210</name>
</gene>
<evidence type="ECO:0000313" key="5">
    <source>
        <dbReference type="Proteomes" id="UP000004169"/>
    </source>
</evidence>
<dbReference type="CDD" id="cd00156">
    <property type="entry name" value="REC"/>
    <property type="match status" value="1"/>
</dbReference>
<accession>H8FTI8</accession>
<dbReference type="Gene3D" id="3.40.50.2300">
    <property type="match status" value="1"/>
</dbReference>
<dbReference type="PANTHER" id="PTHR44591:SF21">
    <property type="entry name" value="TWO-COMPONENT RESPONSE REGULATOR"/>
    <property type="match status" value="1"/>
</dbReference>
<dbReference type="SMART" id="SM00448">
    <property type="entry name" value="REC"/>
    <property type="match status" value="1"/>
</dbReference>
<dbReference type="AlphaFoldDB" id="H8FTI8"/>
<protein>
    <submittedName>
        <fullName evidence="4">Putative two-component response transcriptional regulator (CheY family)</fullName>
    </submittedName>
</protein>
<evidence type="ECO:0000313" key="4">
    <source>
        <dbReference type="EMBL" id="CCG41676.1"/>
    </source>
</evidence>
<dbReference type="InterPro" id="IPR011006">
    <property type="entry name" value="CheY-like_superfamily"/>
</dbReference>
<dbReference type="Pfam" id="PF00072">
    <property type="entry name" value="Response_reg"/>
    <property type="match status" value="1"/>
</dbReference>
<dbReference type="InterPro" id="IPR050595">
    <property type="entry name" value="Bact_response_regulator"/>
</dbReference>
<evidence type="ECO:0000256" key="2">
    <source>
        <dbReference type="PROSITE-ProRule" id="PRU00169"/>
    </source>
</evidence>
<feature type="modified residue" description="4-aspartylphosphate" evidence="2">
    <location>
        <position position="51"/>
    </location>
</feature>
<evidence type="ECO:0000256" key="1">
    <source>
        <dbReference type="ARBA" id="ARBA00022553"/>
    </source>
</evidence>
<dbReference type="InterPro" id="IPR001789">
    <property type="entry name" value="Sig_transdc_resp-reg_receiver"/>
</dbReference>
<keyword evidence="1 2" id="KW-0597">Phosphoprotein</keyword>
<sequence length="121" mass="13074">MVVIEDEAIVLAGYQMLFESWGYVVIAAQSADEALGMLEGGAIQPGFILADFRLRNGQTGTDAIERVRQAFGPDIPGVVVTGDTTVTVDRLRLAASEGMPILHKPVNGRQLQELLTRSFKS</sequence>
<reference evidence="4 5" key="1">
    <citation type="journal article" date="2012" name="J. Bacteriol.">
        <title>Draft Genome Sequence of the Purple Photosynthetic Bacterium Phaeospirillum molischianum DSM120, a Particularly Versatile Bacterium.</title>
        <authorList>
            <person name="Duquesne K."/>
            <person name="Prima V."/>
            <person name="Ji B."/>
            <person name="Rouy Z."/>
            <person name="Medigue C."/>
            <person name="Talla E."/>
            <person name="Sturgis J.N."/>
        </authorList>
    </citation>
    <scope>NUCLEOTIDE SEQUENCE [LARGE SCALE GENOMIC DNA]</scope>
    <source>
        <strain evidence="5">DSM120</strain>
    </source>
</reference>
<feature type="domain" description="Response regulatory" evidence="3">
    <location>
        <begin position="1"/>
        <end position="119"/>
    </location>
</feature>
<proteinExistence type="predicted"/>
<dbReference type="GO" id="GO:0000160">
    <property type="term" value="P:phosphorelay signal transduction system"/>
    <property type="evidence" value="ECO:0007669"/>
    <property type="project" value="InterPro"/>
</dbReference>
<comment type="caution">
    <text evidence="4">The sequence shown here is derived from an EMBL/GenBank/DDBJ whole genome shotgun (WGS) entry which is preliminary data.</text>
</comment>
<dbReference type="EMBL" id="CAHP01000021">
    <property type="protein sequence ID" value="CCG41676.1"/>
    <property type="molecule type" value="Genomic_DNA"/>
</dbReference>
<organism evidence="4 5">
    <name type="scientific">Magnetospirillum molischianum DSM 120</name>
    <dbReference type="NCBI Taxonomy" id="1150626"/>
    <lineage>
        <taxon>Bacteria</taxon>
        <taxon>Pseudomonadati</taxon>
        <taxon>Pseudomonadota</taxon>
        <taxon>Alphaproteobacteria</taxon>
        <taxon>Rhodospirillales</taxon>
        <taxon>Rhodospirillaceae</taxon>
        <taxon>Magnetospirillum</taxon>
    </lineage>
</organism>
<dbReference type="PANTHER" id="PTHR44591">
    <property type="entry name" value="STRESS RESPONSE REGULATOR PROTEIN 1"/>
    <property type="match status" value="1"/>
</dbReference>
<evidence type="ECO:0000259" key="3">
    <source>
        <dbReference type="PROSITE" id="PS50110"/>
    </source>
</evidence>
<name>H8FTI8_MAGML</name>